<gene>
    <name evidence="1" type="ORF">PEVE_00029198</name>
</gene>
<evidence type="ECO:0000313" key="2">
    <source>
        <dbReference type="Proteomes" id="UP001159427"/>
    </source>
</evidence>
<reference evidence="1 2" key="1">
    <citation type="submission" date="2022-05" db="EMBL/GenBank/DDBJ databases">
        <authorList>
            <consortium name="Genoscope - CEA"/>
            <person name="William W."/>
        </authorList>
    </citation>
    <scope>NUCLEOTIDE SEQUENCE [LARGE SCALE GENOMIC DNA]</scope>
</reference>
<organism evidence="1 2">
    <name type="scientific">Porites evermanni</name>
    <dbReference type="NCBI Taxonomy" id="104178"/>
    <lineage>
        <taxon>Eukaryota</taxon>
        <taxon>Metazoa</taxon>
        <taxon>Cnidaria</taxon>
        <taxon>Anthozoa</taxon>
        <taxon>Hexacorallia</taxon>
        <taxon>Scleractinia</taxon>
        <taxon>Fungiina</taxon>
        <taxon>Poritidae</taxon>
        <taxon>Porites</taxon>
    </lineage>
</organism>
<name>A0ABN8MF60_9CNID</name>
<protein>
    <submittedName>
        <fullName evidence="1">Uncharacterized protein</fullName>
    </submittedName>
</protein>
<keyword evidence="2" id="KW-1185">Reference proteome</keyword>
<proteinExistence type="predicted"/>
<dbReference type="Proteomes" id="UP001159427">
    <property type="component" value="Unassembled WGS sequence"/>
</dbReference>
<evidence type="ECO:0000313" key="1">
    <source>
        <dbReference type="EMBL" id="CAH3026485.1"/>
    </source>
</evidence>
<sequence>MTVGTGEAFRYVVVHPGDHGFEARNPGALFVALSRAKSAGGEGRDPDFAFHEDVLINNDRFRPVDTPTTRARAVEIERLHVLATQSRQRRVLAPAYREETFLRLVEWAQSQDRH</sequence>
<accession>A0ABN8MF60</accession>
<comment type="caution">
    <text evidence="1">The sequence shown here is derived from an EMBL/GenBank/DDBJ whole genome shotgun (WGS) entry which is preliminary data.</text>
</comment>
<dbReference type="EMBL" id="CALNXI010000407">
    <property type="protein sequence ID" value="CAH3026485.1"/>
    <property type="molecule type" value="Genomic_DNA"/>
</dbReference>